<accession>A0A7C8RPF9</accession>
<dbReference type="AlphaFoldDB" id="A0A7C8RPF9"/>
<sequence length="120" mass="13461">MHLPKQPSKDYTRNLIPVIRPGPLIHSLVNPSVDMLLPTGIFQHLHEINIDAVGLPWAFGQEQDGTCLPLLQGEHAFHPNASLVIHTDVLSDAQELKIKKRYHVTRSPLPGKIDENLSWP</sequence>
<gene>
    <name evidence="1" type="ORF">TWF970_011612</name>
</gene>
<protein>
    <submittedName>
        <fullName evidence="1">Uncharacterized protein</fullName>
    </submittedName>
</protein>
<organism evidence="1 2">
    <name type="scientific">Orbilia oligospora</name>
    <name type="common">Nematode-trapping fungus</name>
    <name type="synonym">Arthrobotrys oligospora</name>
    <dbReference type="NCBI Taxonomy" id="2813651"/>
    <lineage>
        <taxon>Eukaryota</taxon>
        <taxon>Fungi</taxon>
        <taxon>Dikarya</taxon>
        <taxon>Ascomycota</taxon>
        <taxon>Pezizomycotina</taxon>
        <taxon>Orbiliomycetes</taxon>
        <taxon>Orbiliales</taxon>
        <taxon>Orbiliaceae</taxon>
        <taxon>Orbilia</taxon>
    </lineage>
</organism>
<proteinExistence type="predicted"/>
<evidence type="ECO:0000313" key="1">
    <source>
        <dbReference type="EMBL" id="KAF3289894.1"/>
    </source>
</evidence>
<dbReference type="EMBL" id="JAABOJ010000002">
    <property type="protein sequence ID" value="KAF3289894.1"/>
    <property type="molecule type" value="Genomic_DNA"/>
</dbReference>
<evidence type="ECO:0000313" key="2">
    <source>
        <dbReference type="Proteomes" id="UP000474640"/>
    </source>
</evidence>
<reference evidence="1 2" key="1">
    <citation type="submission" date="2020-01" db="EMBL/GenBank/DDBJ databases">
        <authorList>
            <person name="Palmer J.M."/>
        </authorList>
    </citation>
    <scope>NUCLEOTIDE SEQUENCE [LARGE SCALE GENOMIC DNA]</scope>
    <source>
        <strain evidence="1 2">TWF970</strain>
    </source>
</reference>
<dbReference type="Proteomes" id="UP000474640">
    <property type="component" value="Unassembled WGS sequence"/>
</dbReference>
<comment type="caution">
    <text evidence="1">The sequence shown here is derived from an EMBL/GenBank/DDBJ whole genome shotgun (WGS) entry which is preliminary data.</text>
</comment>
<name>A0A7C8RPF9_ORBOL</name>